<keyword evidence="5 12" id="KW-1133">Transmembrane helix</keyword>
<feature type="domain" description="Sushi" evidence="14">
    <location>
        <begin position="867"/>
        <end position="926"/>
    </location>
</feature>
<dbReference type="Gene3D" id="2.10.70.10">
    <property type="entry name" value="Complement Module, domain 1"/>
    <property type="match status" value="10"/>
</dbReference>
<evidence type="ECO:0000256" key="10">
    <source>
        <dbReference type="PROSITE-ProRule" id="PRU00059"/>
    </source>
</evidence>
<evidence type="ECO:0000256" key="1">
    <source>
        <dbReference type="ARBA" id="ARBA00004370"/>
    </source>
</evidence>
<dbReference type="Gene3D" id="2.60.120.290">
    <property type="entry name" value="Spermadhesin, CUB domain"/>
    <property type="match status" value="7"/>
</dbReference>
<keyword evidence="8" id="KW-0325">Glycoprotein</keyword>
<evidence type="ECO:0000313" key="15">
    <source>
        <dbReference type="EMBL" id="GLD57911.1"/>
    </source>
</evidence>
<feature type="domain" description="CUB" evidence="13">
    <location>
        <begin position="470"/>
        <end position="578"/>
    </location>
</feature>
<evidence type="ECO:0000256" key="4">
    <source>
        <dbReference type="ARBA" id="ARBA00022737"/>
    </source>
</evidence>
<dbReference type="SUPFAM" id="SSF57535">
    <property type="entry name" value="Complement control module/SCR domain"/>
    <property type="match status" value="11"/>
</dbReference>
<dbReference type="CDD" id="cd00041">
    <property type="entry name" value="CUB"/>
    <property type="match status" value="7"/>
</dbReference>
<feature type="disulfide bond" evidence="11">
    <location>
        <begin position="1423"/>
        <end position="1450"/>
    </location>
</feature>
<dbReference type="FunFam" id="2.60.120.290:FF:000001">
    <property type="entry name" value="CUB and sushi domain-containing protein 3 isoform X1"/>
    <property type="match status" value="5"/>
</dbReference>
<feature type="domain" description="CUB" evidence="13">
    <location>
        <begin position="123"/>
        <end position="231"/>
    </location>
</feature>
<dbReference type="InterPro" id="IPR000436">
    <property type="entry name" value="Sushi_SCR_CCP_dom"/>
</dbReference>
<dbReference type="SMART" id="SM00032">
    <property type="entry name" value="CCP"/>
    <property type="match status" value="11"/>
</dbReference>
<dbReference type="FunFam" id="2.10.70.10:FF:000011">
    <property type="entry name" value="CUB and sushi domain-containing protein 3 isoform A"/>
    <property type="match status" value="3"/>
</dbReference>
<dbReference type="GO" id="GO:0016020">
    <property type="term" value="C:membrane"/>
    <property type="evidence" value="ECO:0007669"/>
    <property type="project" value="UniProtKB-SubCell"/>
</dbReference>
<reference evidence="15" key="1">
    <citation type="submission" date="2022-08" db="EMBL/GenBank/DDBJ databases">
        <title>Genome sequencing of akame (Lates japonicus).</title>
        <authorList>
            <person name="Hashiguchi Y."/>
            <person name="Takahashi H."/>
        </authorList>
    </citation>
    <scope>NUCLEOTIDE SEQUENCE</scope>
    <source>
        <strain evidence="15">Kochi</strain>
    </source>
</reference>
<evidence type="ECO:0000256" key="11">
    <source>
        <dbReference type="PROSITE-ProRule" id="PRU00302"/>
    </source>
</evidence>
<feature type="domain" description="CUB" evidence="13">
    <location>
        <begin position="928"/>
        <end position="1036"/>
    </location>
</feature>
<sequence>MNLTSEPPPAQKPRGSICQPCAEVTSRAPPAPIPSPGFPDFTPHKPELHVIIETSHGKALADKFRVVLHRINDEYRLEKDLESWVKILNPPWHSERACRRCGRRLISPVSQVTSLRVREGAECGSSVTGMQGVLLSPNYPGYYGNNHECIYSIQTQPGKGIQLRARDFRLEEDDILKVFDGSSNKARLLGVFTGSELLDTTLNSTSSSMWLEFISNADNTSKGFELHFTSFELVKCEDPGVPQFGYKREDKGHFAGSTVSYNCDPGYTLKGPEVLTCLRGERRAWDSPLPLCVAECGGTIKDEPSGRILSPGYPAPYEHNLHCMWTIEAAPGSTISLHFLVFHTEEVHDVLRIWDGPQEGGVLLRELSGSVLPPDAHSTFNTVSLQFTTDFFTSKQGFALQFSVSTATSCNDPGMPTNGTRSGDSREPGDHVVFQCDPGYILQGANRITCTEINGRFFWQPDPPTCTAPCGGNLTGPSGLILSPDYPEPYPHGRECDWTVTVTQDYVIALSFNQFSLEPSYDFLHIYDGPDSLSPLLGSFYGTDVPDRIESSSNTLFLAFRSDASLSSNGFVLQYTAPCGGQYSGLEGVVLSPGYPGNYSSARTCLYSVVVPKDYVVFSQFAFFQTALNDIVEVYDGATQHSRVLSSLSGAHTGESLPLATSNQILIRFTSKGQSSSRGFHLVYQAVPRTSATQCSSVPEPRNGRRMGNNFAVGAVIRFECSPGYMLEGSSAIECLTVPNALAQWNSSIPSCIVPCGGNLTHRTGTILSPGFPEPYLNSLNCVWKITVPEGSGIQIQVISFVTEQNWDSLEVFDGGDNTDTMLGSFSGTTVPALLNSTSNQLYLHFFSDISVSAAGFRLEYKTVSLTNCPEPVVPMNGIKVGERLQMNNVVSFQCEPGYTLQGNSHITCMPGTVRRWNYPPPLCIAQCGGIREEMEGMILSPGFPGNYPSNSDCTWRIYLPVGYGAHIQFLNFSTEANHDFLEIRNGPLDTSAVIGRFSGQDIPSSLLTTSHETTVYFHSDHSQNKPGFRFEYQAYELQECPDPEPFRYGVVVGAGFNVGQSISFECLPGYHLMGHSILTCEHGTTRNWDHPFPRCEAGFLGFEIVKLCLVVGNITSDNGTIFSPGYPEEYPSSADCSWLITVAPGFGIKLNFTLLQVHGPHDFITVWDGPQGDSQETGVFTDGEPNVHPRKHIQSGADNALVIQRRVDCLRINYQVISCGNPGTPRNAQILIHDGLTFSRSITYACREGYYSTGLLTRHCTVNGTWTGNMPECSVINCGDPGVPANGVRLGNDFTYNHTVSFQCSPGFTMDADRASTLICTKDRTWNGTKPHCKAIVCGPPPTIPNGQVVGTDFIWGSSISYSCNQGYQLSLPTVLTCQGSGNWSGEKPQCFPVFCGDPGMPAQGRREDRGFTYLSSVSFSCYPPLVLVGSTRRYCQYDGTWSGTQPSCIDPTHTTCGDPGTPLFGNQNNSQGYQISSTVFFSCRKGYLLQGSISRTCLPNLTWSGFQPECIAHHCSQPELPAQSDVRAIELPSLGYTLIYTCQPGFYLAGGSEHRTCRVSTSLIQPCVPGICQKRLGLIWFQRLESLDQSRDNPGYNFASNSSSVAAAILVPFIAMIIAGFALYLYKHRRRPKVPFNGYVGHENTNGRATFENPMYDRNIQPTDIMASETEFTVSTVCTAV</sequence>
<feature type="domain" description="Sushi" evidence="14">
    <location>
        <begin position="1218"/>
        <end position="1276"/>
    </location>
</feature>
<dbReference type="PANTHER" id="PTHR45656:SF6">
    <property type="entry name" value="CUB AND SUSHI DOMAIN-CONTAINING PROTEIN 2"/>
    <property type="match status" value="1"/>
</dbReference>
<keyword evidence="3 12" id="KW-0812">Transmembrane</keyword>
<dbReference type="PROSITE" id="PS01180">
    <property type="entry name" value="CUB"/>
    <property type="match status" value="7"/>
</dbReference>
<dbReference type="FunFam" id="2.10.70.10:FF:000002">
    <property type="entry name" value="CUB and Sushi multiple domains 3"/>
    <property type="match status" value="4"/>
</dbReference>
<evidence type="ECO:0000256" key="6">
    <source>
        <dbReference type="ARBA" id="ARBA00023136"/>
    </source>
</evidence>
<feature type="domain" description="Sushi" evidence="14">
    <location>
        <begin position="1456"/>
        <end position="1514"/>
    </location>
</feature>
<dbReference type="EMBL" id="BRZM01000031">
    <property type="protein sequence ID" value="GLD57911.1"/>
    <property type="molecule type" value="Genomic_DNA"/>
</dbReference>
<dbReference type="CDD" id="cd00033">
    <property type="entry name" value="CCP"/>
    <property type="match status" value="10"/>
</dbReference>
<feature type="disulfide bond" evidence="11">
    <location>
        <begin position="1485"/>
        <end position="1512"/>
    </location>
</feature>
<keyword evidence="4" id="KW-0677">Repeat</keyword>
<dbReference type="InterPro" id="IPR035976">
    <property type="entry name" value="Sushi/SCR/CCP_sf"/>
</dbReference>
<gene>
    <name evidence="15" type="ORF">AKAME5_001007600</name>
</gene>
<feature type="domain" description="CUB" evidence="13">
    <location>
        <begin position="756"/>
        <end position="864"/>
    </location>
</feature>
<name>A0AAD3MQ71_LATJO</name>
<evidence type="ECO:0000259" key="13">
    <source>
        <dbReference type="PROSITE" id="PS01180"/>
    </source>
</evidence>
<comment type="subcellular location">
    <subcellularLocation>
        <location evidence="1">Membrane</location>
    </subcellularLocation>
</comment>
<dbReference type="PROSITE" id="PS50923">
    <property type="entry name" value="SUSHI"/>
    <property type="match status" value="10"/>
</dbReference>
<feature type="domain" description="Sushi" evidence="14">
    <location>
        <begin position="1395"/>
        <end position="1452"/>
    </location>
</feature>
<evidence type="ECO:0000259" key="14">
    <source>
        <dbReference type="PROSITE" id="PS50923"/>
    </source>
</evidence>
<comment type="caution">
    <text evidence="11">Lacks conserved residue(s) required for the propagation of feature annotation.</text>
</comment>
<evidence type="ECO:0000256" key="9">
    <source>
        <dbReference type="ARBA" id="ARBA00061013"/>
    </source>
</evidence>
<dbReference type="Proteomes" id="UP001279410">
    <property type="component" value="Unassembled WGS sequence"/>
</dbReference>
<keyword evidence="16" id="KW-1185">Reference proteome</keyword>
<proteinExistence type="inferred from homology"/>
<dbReference type="Pfam" id="PF00084">
    <property type="entry name" value="Sushi"/>
    <property type="match status" value="10"/>
</dbReference>
<dbReference type="Pfam" id="PF00431">
    <property type="entry name" value="CUB"/>
    <property type="match status" value="7"/>
</dbReference>
<organism evidence="15 16">
    <name type="scientific">Lates japonicus</name>
    <name type="common">Japanese lates</name>
    <dbReference type="NCBI Taxonomy" id="270547"/>
    <lineage>
        <taxon>Eukaryota</taxon>
        <taxon>Metazoa</taxon>
        <taxon>Chordata</taxon>
        <taxon>Craniata</taxon>
        <taxon>Vertebrata</taxon>
        <taxon>Euteleostomi</taxon>
        <taxon>Actinopterygii</taxon>
        <taxon>Neopterygii</taxon>
        <taxon>Teleostei</taxon>
        <taxon>Neoteleostei</taxon>
        <taxon>Acanthomorphata</taxon>
        <taxon>Carangaria</taxon>
        <taxon>Carangaria incertae sedis</taxon>
        <taxon>Centropomidae</taxon>
        <taxon>Lates</taxon>
    </lineage>
</organism>
<evidence type="ECO:0000256" key="5">
    <source>
        <dbReference type="ARBA" id="ARBA00022989"/>
    </source>
</evidence>
<evidence type="ECO:0000256" key="12">
    <source>
        <dbReference type="SAM" id="Phobius"/>
    </source>
</evidence>
<feature type="transmembrane region" description="Helical" evidence="12">
    <location>
        <begin position="1607"/>
        <end position="1628"/>
    </location>
</feature>
<feature type="domain" description="Sushi" evidence="14">
    <location>
        <begin position="408"/>
        <end position="468"/>
    </location>
</feature>
<evidence type="ECO:0000256" key="8">
    <source>
        <dbReference type="ARBA" id="ARBA00023180"/>
    </source>
</evidence>
<feature type="domain" description="Sushi" evidence="14">
    <location>
        <begin position="1277"/>
        <end position="1336"/>
    </location>
</feature>
<keyword evidence="6 12" id="KW-0472">Membrane</keyword>
<evidence type="ECO:0000256" key="7">
    <source>
        <dbReference type="ARBA" id="ARBA00023157"/>
    </source>
</evidence>
<dbReference type="InterPro" id="IPR000859">
    <property type="entry name" value="CUB_dom"/>
</dbReference>
<feature type="disulfide bond" evidence="10">
    <location>
        <begin position="296"/>
        <end position="323"/>
    </location>
</feature>
<feature type="domain" description="Sushi" evidence="14">
    <location>
        <begin position="234"/>
        <end position="294"/>
    </location>
</feature>
<feature type="domain" description="Sushi" evidence="14">
    <location>
        <begin position="1337"/>
        <end position="1394"/>
    </location>
</feature>
<comment type="similarity">
    <text evidence="9">Belongs to the CSMD family.</text>
</comment>
<evidence type="ECO:0000256" key="3">
    <source>
        <dbReference type="ARBA" id="ARBA00022692"/>
    </source>
</evidence>
<dbReference type="SMART" id="SM00042">
    <property type="entry name" value="CUB"/>
    <property type="match status" value="7"/>
</dbReference>
<protein>
    <submittedName>
        <fullName evidence="15">CUB and sushi domain-containing protein 2</fullName>
    </submittedName>
</protein>
<evidence type="ECO:0000256" key="2">
    <source>
        <dbReference type="ARBA" id="ARBA00022659"/>
    </source>
</evidence>
<dbReference type="SUPFAM" id="SSF49854">
    <property type="entry name" value="Spermadhesin, CUB domain"/>
    <property type="match status" value="7"/>
</dbReference>
<evidence type="ECO:0000313" key="16">
    <source>
        <dbReference type="Proteomes" id="UP001279410"/>
    </source>
</evidence>
<feature type="domain" description="CUB" evidence="13">
    <location>
        <begin position="296"/>
        <end position="405"/>
    </location>
</feature>
<comment type="caution">
    <text evidence="15">The sequence shown here is derived from an EMBL/GenBank/DDBJ whole genome shotgun (WGS) entry which is preliminary data.</text>
</comment>
<feature type="disulfide bond" evidence="11">
    <location>
        <begin position="1247"/>
        <end position="1274"/>
    </location>
</feature>
<keyword evidence="7 11" id="KW-1015">Disulfide bond</keyword>
<dbReference type="InterPro" id="IPR035914">
    <property type="entry name" value="Sperma_CUB_dom_sf"/>
</dbReference>
<dbReference type="InterPro" id="IPR051277">
    <property type="entry name" value="SEZ6_CSMD_C4BPB_Regulators"/>
</dbReference>
<feature type="domain" description="CUB" evidence="13">
    <location>
        <begin position="579"/>
        <end position="687"/>
    </location>
</feature>
<accession>A0AAD3MQ71</accession>
<keyword evidence="2 11" id="KW-0768">Sushi</keyword>
<dbReference type="PANTHER" id="PTHR45656">
    <property type="entry name" value="PROTEIN CBR-CLEC-78"/>
    <property type="match status" value="1"/>
</dbReference>
<feature type="domain" description="CUB" evidence="13">
    <location>
        <begin position="1111"/>
        <end position="1209"/>
    </location>
</feature>
<feature type="domain" description="Sushi" evidence="14">
    <location>
        <begin position="1039"/>
        <end position="1098"/>
    </location>
</feature>
<feature type="domain" description="Sushi" evidence="14">
    <location>
        <begin position="693"/>
        <end position="754"/>
    </location>
</feature>
<feature type="disulfide bond" evidence="11">
    <location>
        <begin position="1365"/>
        <end position="1392"/>
    </location>
</feature>